<dbReference type="Proteomes" id="UP001472677">
    <property type="component" value="Unassembled WGS sequence"/>
</dbReference>
<keyword evidence="2 4" id="KW-0863">Zinc-finger</keyword>
<dbReference type="SUPFAM" id="SSF103612">
    <property type="entry name" value="SBT domain"/>
    <property type="match status" value="1"/>
</dbReference>
<evidence type="ECO:0000259" key="5">
    <source>
        <dbReference type="PROSITE" id="PS51141"/>
    </source>
</evidence>
<keyword evidence="1" id="KW-0479">Metal-binding</keyword>
<dbReference type="PANTHER" id="PTHR31251:SF102">
    <property type="entry name" value="SBP-TYPE DOMAIN-CONTAINING PROTEIN"/>
    <property type="match status" value="1"/>
</dbReference>
<evidence type="ECO:0000313" key="7">
    <source>
        <dbReference type="Proteomes" id="UP001472677"/>
    </source>
</evidence>
<dbReference type="InterPro" id="IPR036893">
    <property type="entry name" value="SBP_sf"/>
</dbReference>
<gene>
    <name evidence="6" type="ORF">V6N12_005963</name>
</gene>
<dbReference type="InterPro" id="IPR044817">
    <property type="entry name" value="SBP-like"/>
</dbReference>
<dbReference type="InterPro" id="IPR004333">
    <property type="entry name" value="SBP_dom"/>
</dbReference>
<dbReference type="PANTHER" id="PTHR31251">
    <property type="entry name" value="SQUAMOSA PROMOTER-BINDING-LIKE PROTEIN 4"/>
    <property type="match status" value="1"/>
</dbReference>
<proteinExistence type="predicted"/>
<feature type="domain" description="SBP-type" evidence="5">
    <location>
        <begin position="235"/>
        <end position="312"/>
    </location>
</feature>
<dbReference type="PROSITE" id="PS51141">
    <property type="entry name" value="ZF_SBP"/>
    <property type="match status" value="1"/>
</dbReference>
<protein>
    <recommendedName>
        <fullName evidence="5">SBP-type domain-containing protein</fullName>
    </recommendedName>
</protein>
<dbReference type="Gene3D" id="4.10.1100.10">
    <property type="entry name" value="Transcription factor, SBP-box domain"/>
    <property type="match status" value="1"/>
</dbReference>
<dbReference type="EMBL" id="JBBPBM010000009">
    <property type="protein sequence ID" value="KAK8567373.1"/>
    <property type="molecule type" value="Genomic_DNA"/>
</dbReference>
<evidence type="ECO:0000256" key="4">
    <source>
        <dbReference type="PROSITE-ProRule" id="PRU00470"/>
    </source>
</evidence>
<dbReference type="Pfam" id="PF03110">
    <property type="entry name" value="SBP"/>
    <property type="match status" value="1"/>
</dbReference>
<sequence length="565" mass="62706">MKKKETIRLDIHNLSLLKTTFSFLSLPSLCLSSLFLCGENCRRRKESWESCDILSCSTTAFTLLILMEPWSYGSEGKGLIFNDEIDLDAFARSRKAMLSWDLKPSSSDIEVVESMDFMDFGIADMNKRPFFGNTSMGIFGAEFGNDSTAKSLVSPSCMVSSSSYFGEEESGSKHCSSLMDSNSQESSLIDLKLGRLTDYKDAHDGKFSKETSVLSPVRPAFMPKKARTKSSLSHTPCCQVYGCNKDLSSSKDYHKRHKVCEAHSKTARVVVNGIEQRFCQQCSRFHLLAEFDDGKRSCRKRLAGHNERRRKLHFNTFPGKSHKLLHSYQGTKFLGTSVSNRTPFVTPNVFQVDFLHPERHTYTSQCQQGKSEEKPMFNSQLAIPIADGKLLPSSFFHMHGSGRQHVPGTFSSATEAVDAPSVASSVKEFSGVSSSDRALSLLSAQSQDLSSHVTGFKKTRPLIDQASHAHHSSKKSAANTFYSCGMSPMGISHAGSAAISDAGRTANFDIQVQTSGLLSTRYCLSPENGTTVDLLQLSTHLQRVEQQRNSMQVKQENDDLFYFLT</sequence>
<keyword evidence="3" id="KW-0862">Zinc</keyword>
<keyword evidence="7" id="KW-1185">Reference proteome</keyword>
<name>A0ABR2EX11_9ROSI</name>
<evidence type="ECO:0000256" key="2">
    <source>
        <dbReference type="ARBA" id="ARBA00022771"/>
    </source>
</evidence>
<evidence type="ECO:0000256" key="1">
    <source>
        <dbReference type="ARBA" id="ARBA00022723"/>
    </source>
</evidence>
<evidence type="ECO:0000313" key="6">
    <source>
        <dbReference type="EMBL" id="KAK8567373.1"/>
    </source>
</evidence>
<accession>A0ABR2EX11</accession>
<organism evidence="6 7">
    <name type="scientific">Hibiscus sabdariffa</name>
    <name type="common">roselle</name>
    <dbReference type="NCBI Taxonomy" id="183260"/>
    <lineage>
        <taxon>Eukaryota</taxon>
        <taxon>Viridiplantae</taxon>
        <taxon>Streptophyta</taxon>
        <taxon>Embryophyta</taxon>
        <taxon>Tracheophyta</taxon>
        <taxon>Spermatophyta</taxon>
        <taxon>Magnoliopsida</taxon>
        <taxon>eudicotyledons</taxon>
        <taxon>Gunneridae</taxon>
        <taxon>Pentapetalae</taxon>
        <taxon>rosids</taxon>
        <taxon>malvids</taxon>
        <taxon>Malvales</taxon>
        <taxon>Malvaceae</taxon>
        <taxon>Malvoideae</taxon>
        <taxon>Hibiscus</taxon>
    </lineage>
</organism>
<comment type="caution">
    <text evidence="6">The sequence shown here is derived from an EMBL/GenBank/DDBJ whole genome shotgun (WGS) entry which is preliminary data.</text>
</comment>
<reference evidence="6 7" key="1">
    <citation type="journal article" date="2024" name="G3 (Bethesda)">
        <title>Genome assembly of Hibiscus sabdariffa L. provides insights into metabolisms of medicinal natural products.</title>
        <authorList>
            <person name="Kim T."/>
        </authorList>
    </citation>
    <scope>NUCLEOTIDE SEQUENCE [LARGE SCALE GENOMIC DNA]</scope>
    <source>
        <strain evidence="6">TK-2024</strain>
        <tissue evidence="6">Old leaves</tissue>
    </source>
</reference>
<evidence type="ECO:0000256" key="3">
    <source>
        <dbReference type="ARBA" id="ARBA00022833"/>
    </source>
</evidence>